<protein>
    <submittedName>
        <fullName evidence="2">Uncharacterized protein</fullName>
    </submittedName>
</protein>
<keyword evidence="1" id="KW-1133">Transmembrane helix</keyword>
<evidence type="ECO:0000313" key="2">
    <source>
        <dbReference type="EMBL" id="KXF83398.1"/>
    </source>
</evidence>
<organism evidence="2 3">
    <name type="scientific">Enterovibrio coralii</name>
    <dbReference type="NCBI Taxonomy" id="294935"/>
    <lineage>
        <taxon>Bacteria</taxon>
        <taxon>Pseudomonadati</taxon>
        <taxon>Pseudomonadota</taxon>
        <taxon>Gammaproteobacteria</taxon>
        <taxon>Vibrionales</taxon>
        <taxon>Vibrionaceae</taxon>
        <taxon>Enterovibrio</taxon>
    </lineage>
</organism>
<feature type="transmembrane region" description="Helical" evidence="1">
    <location>
        <begin position="12"/>
        <end position="33"/>
    </location>
</feature>
<keyword evidence="3" id="KW-1185">Reference proteome</keyword>
<keyword evidence="1" id="KW-0472">Membrane</keyword>
<dbReference type="AlphaFoldDB" id="A0A135IDD3"/>
<gene>
    <name evidence="2" type="ORF">ATN88_07045</name>
</gene>
<dbReference type="OrthoDB" id="5917916at2"/>
<evidence type="ECO:0000256" key="1">
    <source>
        <dbReference type="SAM" id="Phobius"/>
    </source>
</evidence>
<comment type="caution">
    <text evidence="2">The sequence shown here is derived from an EMBL/GenBank/DDBJ whole genome shotgun (WGS) entry which is preliminary data.</text>
</comment>
<accession>A0A135IDD3</accession>
<reference evidence="2 3" key="1">
    <citation type="submission" date="2015-11" db="EMBL/GenBank/DDBJ databases">
        <title>Genomic Taxonomy of the Vibrionaceae.</title>
        <authorList>
            <person name="Gomez-Gil B."/>
            <person name="Enciso-Ibarra J."/>
        </authorList>
    </citation>
    <scope>NUCLEOTIDE SEQUENCE [LARGE SCALE GENOMIC DNA]</scope>
    <source>
        <strain evidence="2 3">CAIM 912</strain>
    </source>
</reference>
<sequence>MSSVFNIKKRYLPSLFFFSLYFLNVIGTKIQISSGDTTIFRVNDVWEFILLLLTSLTFVVAMLFAEKEADRHSAK</sequence>
<dbReference type="EMBL" id="LNTY01000006">
    <property type="protein sequence ID" value="KXF83398.1"/>
    <property type="molecule type" value="Genomic_DNA"/>
</dbReference>
<dbReference type="Proteomes" id="UP000070529">
    <property type="component" value="Unassembled WGS sequence"/>
</dbReference>
<feature type="transmembrane region" description="Helical" evidence="1">
    <location>
        <begin position="45"/>
        <end position="65"/>
    </location>
</feature>
<name>A0A135IDD3_9GAMM</name>
<evidence type="ECO:0000313" key="3">
    <source>
        <dbReference type="Proteomes" id="UP000070529"/>
    </source>
</evidence>
<proteinExistence type="predicted"/>
<keyword evidence="1" id="KW-0812">Transmembrane</keyword>